<keyword evidence="2" id="KW-0238">DNA-binding</keyword>
<dbReference type="InterPro" id="IPR028978">
    <property type="entry name" value="Chorismate_lyase_/UTRA_dom_sf"/>
</dbReference>
<evidence type="ECO:0000313" key="6">
    <source>
        <dbReference type="Proteomes" id="UP001529421"/>
    </source>
</evidence>
<sequence>MARRVEVSPFDRAYEGVLEYIDSHDLKEGDRLPSERELCVALNVSRTTLRSALAQLSAHFLVECRPGAGNFVRPQHPIIHLDDLSGFSEVVAKIGKTAQARVLSNDIVPCPAPVAPLLGLSEGEPVFRLRRVRGIEDEVACLQTSYVFARACPGIEDIDFAQASLAETMRTRYGMDAAHTSITVTVVRAGAEDAAALEIPKNSLVFFERGRRTNANGAPVEYTETLYIPERIGVVCTTVFERPGNSGDSLREGA</sequence>
<dbReference type="Proteomes" id="UP001529421">
    <property type="component" value="Unassembled WGS sequence"/>
</dbReference>
<keyword evidence="1" id="KW-0805">Transcription regulation</keyword>
<dbReference type="PRINTS" id="PR00035">
    <property type="entry name" value="HTHGNTR"/>
</dbReference>
<dbReference type="InterPro" id="IPR011663">
    <property type="entry name" value="UTRA"/>
</dbReference>
<evidence type="ECO:0000313" key="5">
    <source>
        <dbReference type="EMBL" id="MDM8275382.1"/>
    </source>
</evidence>
<dbReference type="RefSeq" id="WP_289545382.1">
    <property type="nucleotide sequence ID" value="NZ_JAUDDZ010000010.1"/>
</dbReference>
<dbReference type="Pfam" id="PF00392">
    <property type="entry name" value="GntR"/>
    <property type="match status" value="1"/>
</dbReference>
<evidence type="ECO:0000259" key="4">
    <source>
        <dbReference type="PROSITE" id="PS50949"/>
    </source>
</evidence>
<dbReference type="InterPro" id="IPR050679">
    <property type="entry name" value="Bact_HTH_transcr_reg"/>
</dbReference>
<keyword evidence="6" id="KW-1185">Reference proteome</keyword>
<dbReference type="Pfam" id="PF07702">
    <property type="entry name" value="UTRA"/>
    <property type="match status" value="1"/>
</dbReference>
<dbReference type="EMBL" id="JAUDDZ010000010">
    <property type="protein sequence ID" value="MDM8275382.1"/>
    <property type="molecule type" value="Genomic_DNA"/>
</dbReference>
<dbReference type="PANTHER" id="PTHR44846">
    <property type="entry name" value="MANNOSYL-D-GLYCERATE TRANSPORT/METABOLISM SYSTEM REPRESSOR MNGR-RELATED"/>
    <property type="match status" value="1"/>
</dbReference>
<dbReference type="InterPro" id="IPR000524">
    <property type="entry name" value="Tscrpt_reg_HTH_GntR"/>
</dbReference>
<comment type="caution">
    <text evidence="5">The sequence shown here is derived from an EMBL/GenBank/DDBJ whole genome shotgun (WGS) entry which is preliminary data.</text>
</comment>
<dbReference type="SMART" id="SM00866">
    <property type="entry name" value="UTRA"/>
    <property type="match status" value="1"/>
</dbReference>
<dbReference type="Gene3D" id="3.40.1410.10">
    <property type="entry name" value="Chorismate lyase-like"/>
    <property type="match status" value="1"/>
</dbReference>
<evidence type="ECO:0000256" key="2">
    <source>
        <dbReference type="ARBA" id="ARBA00023125"/>
    </source>
</evidence>
<dbReference type="SUPFAM" id="SSF46785">
    <property type="entry name" value="Winged helix' DNA-binding domain"/>
    <property type="match status" value="1"/>
</dbReference>
<dbReference type="SUPFAM" id="SSF64288">
    <property type="entry name" value="Chorismate lyase-like"/>
    <property type="match status" value="1"/>
</dbReference>
<dbReference type="PANTHER" id="PTHR44846:SF1">
    <property type="entry name" value="MANNOSYL-D-GLYCERATE TRANSPORT_METABOLISM SYSTEM REPRESSOR MNGR-RELATED"/>
    <property type="match status" value="1"/>
</dbReference>
<name>A0ABT7VA68_9ACTN</name>
<accession>A0ABT7VA68</accession>
<dbReference type="CDD" id="cd07377">
    <property type="entry name" value="WHTH_GntR"/>
    <property type="match status" value="1"/>
</dbReference>
<feature type="domain" description="HTH gntR-type" evidence="4">
    <location>
        <begin position="7"/>
        <end position="75"/>
    </location>
</feature>
<proteinExistence type="predicted"/>
<dbReference type="InterPro" id="IPR036390">
    <property type="entry name" value="WH_DNA-bd_sf"/>
</dbReference>
<dbReference type="PROSITE" id="PS50949">
    <property type="entry name" value="HTH_GNTR"/>
    <property type="match status" value="1"/>
</dbReference>
<protein>
    <submittedName>
        <fullName evidence="5">GntR family transcriptional regulator</fullName>
    </submittedName>
</protein>
<gene>
    <name evidence="5" type="ORF">QUW28_07745</name>
</gene>
<dbReference type="InterPro" id="IPR036388">
    <property type="entry name" value="WH-like_DNA-bd_sf"/>
</dbReference>
<evidence type="ECO:0000256" key="3">
    <source>
        <dbReference type="ARBA" id="ARBA00023163"/>
    </source>
</evidence>
<dbReference type="Gene3D" id="1.10.10.10">
    <property type="entry name" value="Winged helix-like DNA-binding domain superfamily/Winged helix DNA-binding domain"/>
    <property type="match status" value="1"/>
</dbReference>
<reference evidence="6" key="1">
    <citation type="submission" date="2023-06" db="EMBL/GenBank/DDBJ databases">
        <title>Identification and characterization of horizontal gene transfer across gut microbiota members of farm animals based on homology search.</title>
        <authorList>
            <person name="Zeman M."/>
            <person name="Kubasova T."/>
            <person name="Jahodarova E."/>
            <person name="Nykrynova M."/>
            <person name="Rychlik I."/>
        </authorList>
    </citation>
    <scope>NUCLEOTIDE SEQUENCE [LARGE SCALE GENOMIC DNA]</scope>
    <source>
        <strain evidence="6">154_Feed</strain>
    </source>
</reference>
<organism evidence="5 6">
    <name type="scientific">Enorma phocaeensis</name>
    <dbReference type="NCBI Taxonomy" id="1871019"/>
    <lineage>
        <taxon>Bacteria</taxon>
        <taxon>Bacillati</taxon>
        <taxon>Actinomycetota</taxon>
        <taxon>Coriobacteriia</taxon>
        <taxon>Coriobacteriales</taxon>
        <taxon>Coriobacteriaceae</taxon>
        <taxon>Enorma</taxon>
    </lineage>
</organism>
<keyword evidence="3" id="KW-0804">Transcription</keyword>
<evidence type="ECO:0000256" key="1">
    <source>
        <dbReference type="ARBA" id="ARBA00023015"/>
    </source>
</evidence>
<dbReference type="SMART" id="SM00345">
    <property type="entry name" value="HTH_GNTR"/>
    <property type="match status" value="1"/>
</dbReference>